<dbReference type="EMBL" id="WMJY01000018">
    <property type="protein sequence ID" value="MTH30028.1"/>
    <property type="molecule type" value="Genomic_DNA"/>
</dbReference>
<evidence type="ECO:0000256" key="5">
    <source>
        <dbReference type="ARBA" id="ARBA00023136"/>
    </source>
</evidence>
<gene>
    <name evidence="9" type="ORF">GJV77_08915</name>
</gene>
<evidence type="ECO:0000256" key="4">
    <source>
        <dbReference type="ARBA" id="ARBA00022989"/>
    </source>
</evidence>
<dbReference type="InterPro" id="IPR002541">
    <property type="entry name" value="Cyt_c_assembly"/>
</dbReference>
<keyword evidence="3" id="KW-0201">Cytochrome c-type biogenesis</keyword>
<dbReference type="PANTHER" id="PTHR30071:SF1">
    <property type="entry name" value="CYTOCHROME B_B6 PROTEIN-RELATED"/>
    <property type="match status" value="1"/>
</dbReference>
<keyword evidence="2 6" id="KW-0812">Transmembrane</keyword>
<evidence type="ECO:0000256" key="6">
    <source>
        <dbReference type="SAM" id="Phobius"/>
    </source>
</evidence>
<accession>A0A7K1GMJ5</accession>
<feature type="transmembrane region" description="Helical" evidence="6">
    <location>
        <begin position="970"/>
        <end position="988"/>
    </location>
</feature>
<sequence length="1061" mass="121013">MDKKILSFFSSTRLMAVLFIVYAVALALGTFIEDRYNTTTARILIYNTKWFEFIMFFFLVNFIGNIKKYRLFTKEKWATLLLHASFILILLGAFVTRYISFEGMMPIREGETADQILSDKTFLTVMADGEYEGEIRRRTYEKPLLFSQVTDNHFKLKKEFNDIPFEIEYKEFIMGATEAIQEDPNGINLLKLVESGDGERHEHYLKEGEVASIHNVLFAYNKPTEGAINIIEEDGEFFMESPFGGDYTVMATQTKGDVNAYERQPLNFRSLYVMAGTQFVLPDMPIKGKIILASDGDFKSRVNTDALTVTVRTQGKEEVLTLMGKAGRIGEPQSIKIGDLEFTLMYGSKGYTTPFQVKLNDFIAEKYPGTERSYSSFESQVTVIDGAESFDARIYMNNILDYRGYRFFQAEFDRDEKGTILSVNHDFWGTWITYIGYFLLYVAMLAILFDKNTRFYDLRMKLDKVRAKKASMLTILMLLLSSISFAQDGHNHSANPSNKPPQAMIDSLIQATAVNPEHAAKFGTLVIQDYGGRMKPINTFASELVRKVYKKEKYKGLTPDQVFLSMTQFTVAQQMQGAPNFWYYADIITLPRGNDELTNVLGLEKGTKHACLLDFFDDAGNYKLAKQVDDANHATIKNKFQTDYLDLDGKLALLNAAFTTGILTVFPVPGHENDKWISPLELNESDIKGMDSLFTKSILPRMYVPALFGAKETGDYTKANEYLDHLKTYQSQYGKQVIPSEKKIEFEIMYNKYDIFKTLYSYYMLGAIVMFMFIIANIIRPSKISRWVAKAGGWFTLLLFSIHTIGLGVRWYVSGHAPWSDAYESVIYVAWATALFGLYFGRKSELTVASTAFVTGMVLWGAHLNYMDPAIANLQPVLNSYWLIIHVAVIVASYGPFTLGMMLGIVTLILMILTNSKNKKKMDLNIKELTYINEMALTVGLVLLTIGNFLGGQWANESWGRYWGWDPKETWALISIMVYAFVIHARLVPSMRGTWIYNVFSVLAYYSIMMTYFGVNFYLSGLHSYASGDKVITPTIVWWSVGFVFVLSTLSYIQYKRHLKK</sequence>
<comment type="subcellular location">
    <subcellularLocation>
        <location evidence="1">Membrane</location>
        <topology evidence="1">Multi-pass membrane protein</topology>
    </subcellularLocation>
</comment>
<feature type="transmembrane region" description="Helical" evidence="6">
    <location>
        <begin position="12"/>
        <end position="32"/>
    </location>
</feature>
<dbReference type="RefSeq" id="WP_155036019.1">
    <property type="nucleotide sequence ID" value="NZ_JBHTIG010000042.1"/>
</dbReference>
<dbReference type="InterPro" id="IPR045062">
    <property type="entry name" value="Cyt_c_biogenesis_CcsA/CcmC"/>
</dbReference>
<feature type="transmembrane region" description="Helical" evidence="6">
    <location>
        <begin position="44"/>
        <end position="66"/>
    </location>
</feature>
<feature type="domain" description="ResB-like" evidence="8">
    <location>
        <begin position="348"/>
        <end position="419"/>
    </location>
</feature>
<evidence type="ECO:0000256" key="1">
    <source>
        <dbReference type="ARBA" id="ARBA00004141"/>
    </source>
</evidence>
<evidence type="ECO:0000256" key="3">
    <source>
        <dbReference type="ARBA" id="ARBA00022748"/>
    </source>
</evidence>
<dbReference type="OrthoDB" id="9814290at2"/>
<dbReference type="PANTHER" id="PTHR30071">
    <property type="entry name" value="HEME EXPORTER PROTEIN C"/>
    <property type="match status" value="1"/>
</dbReference>
<evidence type="ECO:0000256" key="2">
    <source>
        <dbReference type="ARBA" id="ARBA00022692"/>
    </source>
</evidence>
<feature type="transmembrane region" description="Helical" evidence="6">
    <location>
        <begin position="78"/>
        <end position="99"/>
    </location>
</feature>
<dbReference type="GO" id="GO:0020037">
    <property type="term" value="F:heme binding"/>
    <property type="evidence" value="ECO:0007669"/>
    <property type="project" value="InterPro"/>
</dbReference>
<feature type="transmembrane region" description="Helical" evidence="6">
    <location>
        <begin position="995"/>
        <end position="1015"/>
    </location>
</feature>
<evidence type="ECO:0000313" key="9">
    <source>
        <dbReference type="EMBL" id="MTH30028.1"/>
    </source>
</evidence>
<evidence type="ECO:0000259" key="7">
    <source>
        <dbReference type="Pfam" id="PF01578"/>
    </source>
</evidence>
<organism evidence="9 10">
    <name type="scientific">Myroides pelagicus</name>
    <dbReference type="NCBI Taxonomy" id="270914"/>
    <lineage>
        <taxon>Bacteria</taxon>
        <taxon>Pseudomonadati</taxon>
        <taxon>Bacteroidota</taxon>
        <taxon>Flavobacteriia</taxon>
        <taxon>Flavobacteriales</taxon>
        <taxon>Flavobacteriaceae</taxon>
        <taxon>Myroides</taxon>
    </lineage>
</organism>
<feature type="transmembrane region" description="Helical" evidence="6">
    <location>
        <begin position="760"/>
        <end position="779"/>
    </location>
</feature>
<feature type="domain" description="Cytochrome c assembly protein" evidence="7">
    <location>
        <begin position="819"/>
        <end position="1023"/>
    </location>
</feature>
<keyword evidence="4 6" id="KW-1133">Transmembrane helix</keyword>
<evidence type="ECO:0000313" key="10">
    <source>
        <dbReference type="Proteomes" id="UP000488936"/>
    </source>
</evidence>
<feature type="transmembrane region" description="Helical" evidence="6">
    <location>
        <begin position="470"/>
        <end position="487"/>
    </location>
</feature>
<dbReference type="GO" id="GO:0005886">
    <property type="term" value="C:plasma membrane"/>
    <property type="evidence" value="ECO:0007669"/>
    <property type="project" value="TreeGrafter"/>
</dbReference>
<feature type="transmembrane region" description="Helical" evidence="6">
    <location>
        <begin position="883"/>
        <end position="910"/>
    </location>
</feature>
<comment type="caution">
    <text evidence="9">The sequence shown here is derived from an EMBL/GenBank/DDBJ whole genome shotgun (WGS) entry which is preliminary data.</text>
</comment>
<feature type="transmembrane region" description="Helical" evidence="6">
    <location>
        <begin position="825"/>
        <end position="841"/>
    </location>
</feature>
<protein>
    <submittedName>
        <fullName evidence="9">Cytochrome C biogenesis protein</fullName>
    </submittedName>
</protein>
<dbReference type="AlphaFoldDB" id="A0A7K1GMJ5"/>
<keyword evidence="10" id="KW-1185">Reference proteome</keyword>
<feature type="transmembrane region" description="Helical" evidence="6">
    <location>
        <begin position="791"/>
        <end position="813"/>
    </location>
</feature>
<feature type="transmembrane region" description="Helical" evidence="6">
    <location>
        <begin position="428"/>
        <end position="449"/>
    </location>
</feature>
<feature type="transmembrane region" description="Helical" evidence="6">
    <location>
        <begin position="1035"/>
        <end position="1055"/>
    </location>
</feature>
<dbReference type="GO" id="GO:0017004">
    <property type="term" value="P:cytochrome complex assembly"/>
    <property type="evidence" value="ECO:0007669"/>
    <property type="project" value="UniProtKB-KW"/>
</dbReference>
<dbReference type="Pfam" id="PF01578">
    <property type="entry name" value="Cytochrom_C_asm"/>
    <property type="match status" value="1"/>
</dbReference>
<reference evidence="9 10" key="1">
    <citation type="journal article" date="2006" name="Int. J. Syst. Evol. Microbiol.">
        <title>Myroides pelagicus sp. nov., isolated from seawater in Thailand.</title>
        <authorList>
            <person name="Yoon J."/>
            <person name="Maneerat S."/>
            <person name="Kawai F."/>
            <person name="Yokota A."/>
        </authorList>
    </citation>
    <scope>NUCLEOTIDE SEQUENCE [LARGE SCALE GENOMIC DNA]</scope>
    <source>
        <strain evidence="9 10">SM1T</strain>
    </source>
</reference>
<keyword evidence="5 6" id="KW-0472">Membrane</keyword>
<feature type="transmembrane region" description="Helical" evidence="6">
    <location>
        <begin position="846"/>
        <end position="863"/>
    </location>
</feature>
<proteinExistence type="predicted"/>
<feature type="transmembrane region" description="Helical" evidence="6">
    <location>
        <begin position="931"/>
        <end position="950"/>
    </location>
</feature>
<dbReference type="InterPro" id="IPR007816">
    <property type="entry name" value="ResB-like_domain"/>
</dbReference>
<dbReference type="Proteomes" id="UP000488936">
    <property type="component" value="Unassembled WGS sequence"/>
</dbReference>
<dbReference type="Pfam" id="PF05140">
    <property type="entry name" value="ResB"/>
    <property type="match status" value="1"/>
</dbReference>
<evidence type="ECO:0000259" key="8">
    <source>
        <dbReference type="Pfam" id="PF05140"/>
    </source>
</evidence>
<name>A0A7K1GMJ5_9FLAO</name>